<dbReference type="Proteomes" id="UP001156694">
    <property type="component" value="Unassembled WGS sequence"/>
</dbReference>
<keyword evidence="1" id="KW-0812">Transmembrane</keyword>
<comment type="caution">
    <text evidence="2">The sequence shown here is derived from an EMBL/GenBank/DDBJ whole genome shotgun (WGS) entry which is preliminary data.</text>
</comment>
<name>A0ABQ5VTT4_9RHOB</name>
<organism evidence="2 3">
    <name type="scientific">Amylibacter marinus</name>
    <dbReference type="NCBI Taxonomy" id="1475483"/>
    <lineage>
        <taxon>Bacteria</taxon>
        <taxon>Pseudomonadati</taxon>
        <taxon>Pseudomonadota</taxon>
        <taxon>Alphaproteobacteria</taxon>
        <taxon>Rhodobacterales</taxon>
        <taxon>Paracoccaceae</taxon>
        <taxon>Amylibacter</taxon>
    </lineage>
</organism>
<evidence type="ECO:0000313" key="3">
    <source>
        <dbReference type="Proteomes" id="UP001156694"/>
    </source>
</evidence>
<keyword evidence="1" id="KW-1133">Transmembrane helix</keyword>
<feature type="transmembrane region" description="Helical" evidence="1">
    <location>
        <begin position="47"/>
        <end position="67"/>
    </location>
</feature>
<sequence>MPGQEDFQKRLQRLEKTKRVTVPRGGGGIDPALANAPGKKKGNGQGLFLLLKLVVVVLLLITMMRVVGTKFTGIDFPGRRAQLETIGKTKEMEYIGIRFAMLADPILVPLFDLNNSDANASFTLAGVSRELSEQANVNLATTRKEKGLLEPVPQPPLSLTKRVMNLLQPDHPNKPQLYHAPAPEGWTRLTSGDLSGDASAYFDAKNAWKGTVAKPDMPWEDLPLLRRFLLSQEDNKVKFNQRGYAYYYNEQGHTIYVEMVFFTRAHRETGAVRLMRKFRQTPDNLMFKLGNIPFYGRDSQFLDASVSKTLKARAKQLNLNPPRYSGFVSGHVQLEFHTNAPKKVIEQFAQTYDYTALQALNIP</sequence>
<dbReference type="EMBL" id="BSNN01000002">
    <property type="protein sequence ID" value="GLQ34850.1"/>
    <property type="molecule type" value="Genomic_DNA"/>
</dbReference>
<keyword evidence="3" id="KW-1185">Reference proteome</keyword>
<reference evidence="3" key="1">
    <citation type="journal article" date="2019" name="Int. J. Syst. Evol. Microbiol.">
        <title>The Global Catalogue of Microorganisms (GCM) 10K type strain sequencing project: providing services to taxonomists for standard genome sequencing and annotation.</title>
        <authorList>
            <consortium name="The Broad Institute Genomics Platform"/>
            <consortium name="The Broad Institute Genome Sequencing Center for Infectious Disease"/>
            <person name="Wu L."/>
            <person name="Ma J."/>
        </authorList>
    </citation>
    <scope>NUCLEOTIDE SEQUENCE [LARGE SCALE GENOMIC DNA]</scope>
    <source>
        <strain evidence="3">NBRC 110140</strain>
    </source>
</reference>
<proteinExistence type="predicted"/>
<evidence type="ECO:0000256" key="1">
    <source>
        <dbReference type="SAM" id="Phobius"/>
    </source>
</evidence>
<protein>
    <submittedName>
        <fullName evidence="2">Uncharacterized protein</fullName>
    </submittedName>
</protein>
<dbReference type="RefSeq" id="WP_284376866.1">
    <property type="nucleotide sequence ID" value="NZ_BSNN01000002.1"/>
</dbReference>
<accession>A0ABQ5VTT4</accession>
<keyword evidence="1" id="KW-0472">Membrane</keyword>
<gene>
    <name evidence="2" type="ORF">GCM10007939_11330</name>
</gene>
<evidence type="ECO:0000313" key="2">
    <source>
        <dbReference type="EMBL" id="GLQ34850.1"/>
    </source>
</evidence>